<dbReference type="EMBL" id="JAKMXF010000199">
    <property type="protein sequence ID" value="KAI6655391.1"/>
    <property type="molecule type" value="Genomic_DNA"/>
</dbReference>
<feature type="compositionally biased region" description="Acidic residues" evidence="2">
    <location>
        <begin position="214"/>
        <end position="226"/>
    </location>
</feature>
<evidence type="ECO:0000313" key="4">
    <source>
        <dbReference type="EMBL" id="KAI6655391.1"/>
    </source>
</evidence>
<dbReference type="SMART" id="SM00674">
    <property type="entry name" value="CENPB"/>
    <property type="match status" value="1"/>
</dbReference>
<dbReference type="InterPro" id="IPR006600">
    <property type="entry name" value="HTH_CenpB_DNA-bd_dom"/>
</dbReference>
<organism evidence="4 5">
    <name type="scientific">Oopsacas minuta</name>
    <dbReference type="NCBI Taxonomy" id="111878"/>
    <lineage>
        <taxon>Eukaryota</taxon>
        <taxon>Metazoa</taxon>
        <taxon>Porifera</taxon>
        <taxon>Hexactinellida</taxon>
        <taxon>Hexasterophora</taxon>
        <taxon>Lyssacinosida</taxon>
        <taxon>Leucopsacidae</taxon>
        <taxon>Oopsacas</taxon>
    </lineage>
</organism>
<dbReference type="GO" id="GO:0005634">
    <property type="term" value="C:nucleus"/>
    <property type="evidence" value="ECO:0007669"/>
    <property type="project" value="TreeGrafter"/>
</dbReference>
<name>A0AAV7K524_9METZ</name>
<dbReference type="InterPro" id="IPR050863">
    <property type="entry name" value="CenT-Element_Derived"/>
</dbReference>
<dbReference type="AlphaFoldDB" id="A0AAV7K524"/>
<dbReference type="Gene3D" id="1.10.10.60">
    <property type="entry name" value="Homeodomain-like"/>
    <property type="match status" value="1"/>
</dbReference>
<gene>
    <name evidence="4" type="ORF">LOD99_2226</name>
</gene>
<feature type="domain" description="HTH CENPB-type" evidence="3">
    <location>
        <begin position="1"/>
        <end position="74"/>
    </location>
</feature>
<dbReference type="PANTHER" id="PTHR19303">
    <property type="entry name" value="TRANSPOSON"/>
    <property type="match status" value="1"/>
</dbReference>
<dbReference type="SUPFAM" id="SSF46689">
    <property type="entry name" value="Homeodomain-like"/>
    <property type="match status" value="1"/>
</dbReference>
<dbReference type="PROSITE" id="PS51253">
    <property type="entry name" value="HTH_CENPB"/>
    <property type="match status" value="1"/>
</dbReference>
<dbReference type="InterPro" id="IPR009057">
    <property type="entry name" value="Homeodomain-like_sf"/>
</dbReference>
<accession>A0AAV7K524</accession>
<evidence type="ECO:0000256" key="2">
    <source>
        <dbReference type="SAM" id="MobiDB-lite"/>
    </source>
</evidence>
<proteinExistence type="predicted"/>
<keyword evidence="1" id="KW-0238">DNA-binding</keyword>
<keyword evidence="5" id="KW-1185">Reference proteome</keyword>
<comment type="caution">
    <text evidence="4">The sequence shown here is derived from an EMBL/GenBank/DDBJ whole genome shotgun (WGS) entry which is preliminary data.</text>
</comment>
<dbReference type="Proteomes" id="UP001165289">
    <property type="component" value="Unassembled WGS sequence"/>
</dbReference>
<evidence type="ECO:0000313" key="5">
    <source>
        <dbReference type="Proteomes" id="UP001165289"/>
    </source>
</evidence>
<protein>
    <submittedName>
        <fullName evidence="4">Jerky protein homolog-like</fullName>
    </submittedName>
</protein>
<sequence length="226" mass="25871">MHYRKIQFEDLDKACNIWFLQQRSKGAPISGPLLQEKALQLFPKLYPHHEVGTFKGSSGWLHKFCRRHGICAIQLQGESLLANTSAIQPFKCDLLKIIEIRGYTKDQIFNADETVLKELTIQHSVYWAAQAWSETTTDCLSRGWNNLLRPDDNMMTTRGIDSDAESAEISGLFQELGSSDTEDWLKDDYLDPGFEIITDEEIVSHVQNERTETELDPDSDNEQFKA</sequence>
<evidence type="ECO:0000259" key="3">
    <source>
        <dbReference type="PROSITE" id="PS51253"/>
    </source>
</evidence>
<dbReference type="Pfam" id="PF03221">
    <property type="entry name" value="HTH_Tnp_Tc5"/>
    <property type="match status" value="1"/>
</dbReference>
<dbReference type="PANTHER" id="PTHR19303:SF73">
    <property type="entry name" value="PROTEIN PDC2"/>
    <property type="match status" value="1"/>
</dbReference>
<dbReference type="GO" id="GO:0003677">
    <property type="term" value="F:DNA binding"/>
    <property type="evidence" value="ECO:0007669"/>
    <property type="project" value="UniProtKB-KW"/>
</dbReference>
<evidence type="ECO:0000256" key="1">
    <source>
        <dbReference type="ARBA" id="ARBA00023125"/>
    </source>
</evidence>
<feature type="region of interest" description="Disordered" evidence="2">
    <location>
        <begin position="206"/>
        <end position="226"/>
    </location>
</feature>
<reference evidence="4 5" key="1">
    <citation type="journal article" date="2023" name="BMC Biol.">
        <title>The compact genome of the sponge Oopsacas minuta (Hexactinellida) is lacking key metazoan core genes.</title>
        <authorList>
            <person name="Santini S."/>
            <person name="Schenkelaars Q."/>
            <person name="Jourda C."/>
            <person name="Duchesne M."/>
            <person name="Belahbib H."/>
            <person name="Rocher C."/>
            <person name="Selva M."/>
            <person name="Riesgo A."/>
            <person name="Vervoort M."/>
            <person name="Leys S.P."/>
            <person name="Kodjabachian L."/>
            <person name="Le Bivic A."/>
            <person name="Borchiellini C."/>
            <person name="Claverie J.M."/>
            <person name="Renard E."/>
        </authorList>
    </citation>
    <scope>NUCLEOTIDE SEQUENCE [LARGE SCALE GENOMIC DNA]</scope>
    <source>
        <strain evidence="4">SPO-2</strain>
    </source>
</reference>